<dbReference type="SUPFAM" id="SSF52540">
    <property type="entry name" value="P-loop containing nucleoside triphosphate hydrolases"/>
    <property type="match status" value="1"/>
</dbReference>
<dbReference type="InterPro" id="IPR003439">
    <property type="entry name" value="ABC_transporter-like_ATP-bd"/>
</dbReference>
<dbReference type="InterPro" id="IPR003593">
    <property type="entry name" value="AAA+_ATPase"/>
</dbReference>
<evidence type="ECO:0000313" key="11">
    <source>
        <dbReference type="Proteomes" id="UP000285666"/>
    </source>
</evidence>
<evidence type="ECO:0000313" key="10">
    <source>
        <dbReference type="EMBL" id="RHF79881.1"/>
    </source>
</evidence>
<keyword evidence="7" id="KW-0029">Amino-acid transport</keyword>
<evidence type="ECO:0000256" key="6">
    <source>
        <dbReference type="ARBA" id="ARBA00022967"/>
    </source>
</evidence>
<reference evidence="10 11" key="1">
    <citation type="submission" date="2018-08" db="EMBL/GenBank/DDBJ databases">
        <title>A genome reference for cultivated species of the human gut microbiota.</title>
        <authorList>
            <person name="Zou Y."/>
            <person name="Xue W."/>
            <person name="Luo G."/>
        </authorList>
    </citation>
    <scope>NUCLEOTIDE SEQUENCE [LARGE SCALE GENOMIC DNA]</scope>
    <source>
        <strain evidence="10 11">AM23-7AC</strain>
    </source>
</reference>
<dbReference type="AlphaFoldDB" id="A0A414QGG7"/>
<evidence type="ECO:0000256" key="1">
    <source>
        <dbReference type="ARBA" id="ARBA00005417"/>
    </source>
</evidence>
<dbReference type="InterPro" id="IPR050086">
    <property type="entry name" value="MetN_ABC_transporter-like"/>
</dbReference>
<dbReference type="SUPFAM" id="SSF55021">
    <property type="entry name" value="ACT-like"/>
    <property type="match status" value="1"/>
</dbReference>
<dbReference type="InterPro" id="IPR045865">
    <property type="entry name" value="ACT-like_dom_sf"/>
</dbReference>
<dbReference type="GO" id="GO:0005886">
    <property type="term" value="C:plasma membrane"/>
    <property type="evidence" value="ECO:0007669"/>
    <property type="project" value="UniProtKB-ARBA"/>
</dbReference>
<dbReference type="InterPro" id="IPR041701">
    <property type="entry name" value="MetN_ABC"/>
</dbReference>
<dbReference type="Gene3D" id="3.30.70.260">
    <property type="match status" value="1"/>
</dbReference>
<dbReference type="Pfam" id="PF09383">
    <property type="entry name" value="NIL"/>
    <property type="match status" value="1"/>
</dbReference>
<dbReference type="Pfam" id="PF00005">
    <property type="entry name" value="ABC_tran"/>
    <property type="match status" value="1"/>
</dbReference>
<dbReference type="RefSeq" id="WP_118236718.1">
    <property type="nucleotide sequence ID" value="NZ_QRHN01000003.1"/>
</dbReference>
<keyword evidence="3" id="KW-1003">Cell membrane</keyword>
<dbReference type="InterPro" id="IPR017871">
    <property type="entry name" value="ABC_transporter-like_CS"/>
</dbReference>
<dbReference type="PANTHER" id="PTHR43166">
    <property type="entry name" value="AMINO ACID IMPORT ATP-BINDING PROTEIN"/>
    <property type="match status" value="1"/>
</dbReference>
<comment type="caution">
    <text evidence="10">The sequence shown here is derived from an EMBL/GenBank/DDBJ whole genome shotgun (WGS) entry which is preliminary data.</text>
</comment>
<comment type="similarity">
    <text evidence="1">Belongs to the ABC transporter superfamily.</text>
</comment>
<feature type="domain" description="ABC transporter" evidence="9">
    <location>
        <begin position="2"/>
        <end position="239"/>
    </location>
</feature>
<dbReference type="InterPro" id="IPR027417">
    <property type="entry name" value="P-loop_NTPase"/>
</dbReference>
<evidence type="ECO:0000256" key="5">
    <source>
        <dbReference type="ARBA" id="ARBA00022840"/>
    </source>
</evidence>
<dbReference type="CDD" id="cd03258">
    <property type="entry name" value="ABC_MetN_methionine_transporter"/>
    <property type="match status" value="1"/>
</dbReference>
<dbReference type="GO" id="GO:0016887">
    <property type="term" value="F:ATP hydrolysis activity"/>
    <property type="evidence" value="ECO:0007669"/>
    <property type="project" value="InterPro"/>
</dbReference>
<dbReference type="InterPro" id="IPR018449">
    <property type="entry name" value="NIL_domain"/>
</dbReference>
<evidence type="ECO:0000256" key="8">
    <source>
        <dbReference type="ARBA" id="ARBA00023136"/>
    </source>
</evidence>
<gene>
    <name evidence="10" type="ORF">DW658_03565</name>
</gene>
<dbReference type="Proteomes" id="UP000285666">
    <property type="component" value="Unassembled WGS sequence"/>
</dbReference>
<keyword evidence="5 10" id="KW-0067">ATP-binding</keyword>
<evidence type="ECO:0000256" key="7">
    <source>
        <dbReference type="ARBA" id="ARBA00022970"/>
    </source>
</evidence>
<dbReference type="PROSITE" id="PS00211">
    <property type="entry name" value="ABC_TRANSPORTER_1"/>
    <property type="match status" value="1"/>
</dbReference>
<keyword evidence="4" id="KW-0547">Nucleotide-binding</keyword>
<dbReference type="GO" id="GO:0005524">
    <property type="term" value="F:ATP binding"/>
    <property type="evidence" value="ECO:0007669"/>
    <property type="project" value="UniProtKB-KW"/>
</dbReference>
<evidence type="ECO:0000256" key="4">
    <source>
        <dbReference type="ARBA" id="ARBA00022741"/>
    </source>
</evidence>
<organism evidence="10 11">
    <name type="scientific">Dorea formicigenerans</name>
    <dbReference type="NCBI Taxonomy" id="39486"/>
    <lineage>
        <taxon>Bacteria</taxon>
        <taxon>Bacillati</taxon>
        <taxon>Bacillota</taxon>
        <taxon>Clostridia</taxon>
        <taxon>Lachnospirales</taxon>
        <taxon>Lachnospiraceae</taxon>
        <taxon>Dorea</taxon>
    </lineage>
</organism>
<name>A0A414QGG7_9FIRM</name>
<protein>
    <submittedName>
        <fullName evidence="10">ATP-binding cassette domain-containing protein</fullName>
    </submittedName>
</protein>
<keyword evidence="2" id="KW-0813">Transport</keyword>
<dbReference type="Gene3D" id="3.40.50.300">
    <property type="entry name" value="P-loop containing nucleotide triphosphate hydrolases"/>
    <property type="match status" value="1"/>
</dbReference>
<keyword evidence="8" id="KW-0472">Membrane</keyword>
<dbReference type="EMBL" id="QRHN01000003">
    <property type="protein sequence ID" value="RHF79881.1"/>
    <property type="molecule type" value="Genomic_DNA"/>
</dbReference>
<dbReference type="SMART" id="SM00382">
    <property type="entry name" value="AAA"/>
    <property type="match status" value="1"/>
</dbReference>
<dbReference type="PANTHER" id="PTHR43166:SF30">
    <property type="entry name" value="METHIONINE IMPORT ATP-BINDING PROTEIN METN"/>
    <property type="match status" value="1"/>
</dbReference>
<keyword evidence="6" id="KW-1278">Translocase</keyword>
<proteinExistence type="inferred from homology"/>
<accession>A0A414QGG7</accession>
<evidence type="ECO:0000256" key="3">
    <source>
        <dbReference type="ARBA" id="ARBA00022475"/>
    </source>
</evidence>
<dbReference type="GO" id="GO:0006865">
    <property type="term" value="P:amino acid transport"/>
    <property type="evidence" value="ECO:0007669"/>
    <property type="project" value="UniProtKB-KW"/>
</dbReference>
<dbReference type="FunFam" id="3.40.50.300:FF:000056">
    <property type="entry name" value="Cell division ATP-binding protein FtsE"/>
    <property type="match status" value="1"/>
</dbReference>
<dbReference type="PROSITE" id="PS50893">
    <property type="entry name" value="ABC_TRANSPORTER_2"/>
    <property type="match status" value="1"/>
</dbReference>
<evidence type="ECO:0000256" key="2">
    <source>
        <dbReference type="ARBA" id="ARBA00022448"/>
    </source>
</evidence>
<sequence>MIEIKNLKKLWEDDGSSVLEGINLTIEDGDIYALVGRSGAGKSTLLRCINGLTSYQEGSLKVDGCEIKDLKDKELREFRRHVGMIFQQFSLLERETVYKNVALPMQCWKYPKDQIDKKVRELLELVGLGDKMNAKPRNLSGGQKQRVAVARALTMDPKILLCDEATSALDPKTTNSILDLLMEINQKLGITVIIVTHQMEVVRKACNKACILENGKIADEGTVKEIFIKQPQSLKRLLGEETVKLPDEGHNIQIAHLVNNIHDGELFAKMSKELNYVFPILDGKIQDYQNDSMGIFTINVDDEHLKLVTDYLTKEGLNWHEIEEQHDETKEDEE</sequence>
<evidence type="ECO:0000259" key="9">
    <source>
        <dbReference type="PROSITE" id="PS50893"/>
    </source>
</evidence>